<dbReference type="InterPro" id="IPR036397">
    <property type="entry name" value="RNaseH_sf"/>
</dbReference>
<proteinExistence type="predicted"/>
<evidence type="ECO:0000313" key="1">
    <source>
        <dbReference type="EMBL" id="KAA6314825.1"/>
    </source>
</evidence>
<evidence type="ECO:0000313" key="2">
    <source>
        <dbReference type="Proteomes" id="UP000324800"/>
    </source>
</evidence>
<dbReference type="InterPro" id="IPR052055">
    <property type="entry name" value="Hepadnavirus_pol/RT"/>
</dbReference>
<sequence>QDSWGATLKINHSKQEIWFQGDWNNHWRLTSSNQRETAAVLCVLLRSAPFLREQQVQSLKIETDNSSTAYNLNRGAAAISLLKLTDRILEVAEDMELQIHAFHIHRKENTIPDSLSRLTTSGDYSLKEEILQEVLIMLKIRPSIDMFSNRRNRKFRRFVSLSQDKWAVAQDCLSISWQLEVPYLHPPIPLIQQTLNKLM</sequence>
<feature type="non-terminal residue" evidence="1">
    <location>
        <position position="1"/>
    </location>
</feature>
<dbReference type="Gene3D" id="3.30.420.10">
    <property type="entry name" value="Ribonuclease H-like superfamily/Ribonuclease H"/>
    <property type="match status" value="1"/>
</dbReference>
<dbReference type="AlphaFoldDB" id="A0A5J4PZ36"/>
<evidence type="ECO:0008006" key="3">
    <source>
        <dbReference type="Google" id="ProtNLM"/>
    </source>
</evidence>
<dbReference type="GO" id="GO:0003676">
    <property type="term" value="F:nucleic acid binding"/>
    <property type="evidence" value="ECO:0007669"/>
    <property type="project" value="InterPro"/>
</dbReference>
<reference evidence="1 2" key="1">
    <citation type="submission" date="2019-03" db="EMBL/GenBank/DDBJ databases">
        <title>Single cell metagenomics reveals metabolic interactions within the superorganism composed of flagellate Streblomastix strix and complex community of Bacteroidetes bacteria on its surface.</title>
        <authorList>
            <person name="Treitli S.C."/>
            <person name="Kolisko M."/>
            <person name="Husnik F."/>
            <person name="Keeling P."/>
            <person name="Hampl V."/>
        </authorList>
    </citation>
    <scope>NUCLEOTIDE SEQUENCE [LARGE SCALE GENOMIC DNA]</scope>
    <source>
        <strain evidence="1">ST1C</strain>
    </source>
</reference>
<dbReference type="OrthoDB" id="6770571at2759"/>
<dbReference type="PANTHER" id="PTHR33050">
    <property type="entry name" value="REVERSE TRANSCRIPTASE DOMAIN-CONTAINING PROTEIN"/>
    <property type="match status" value="1"/>
</dbReference>
<dbReference type="CDD" id="cd09275">
    <property type="entry name" value="RNase_HI_RT_DIRS1"/>
    <property type="match status" value="1"/>
</dbReference>
<feature type="non-terminal residue" evidence="1">
    <location>
        <position position="199"/>
    </location>
</feature>
<comment type="caution">
    <text evidence="1">The sequence shown here is derived from an EMBL/GenBank/DDBJ whole genome shotgun (WGS) entry which is preliminary data.</text>
</comment>
<name>A0A5J4PZ36_9EUKA</name>
<protein>
    <recommendedName>
        <fullName evidence="3">RNase H type-1 domain-containing protein</fullName>
    </recommendedName>
</protein>
<gene>
    <name evidence="1" type="ORF">EZS28_055517</name>
</gene>
<dbReference type="Proteomes" id="UP000324800">
    <property type="component" value="Unassembled WGS sequence"/>
</dbReference>
<dbReference type="EMBL" id="SNRW01047689">
    <property type="protein sequence ID" value="KAA6314825.1"/>
    <property type="molecule type" value="Genomic_DNA"/>
</dbReference>
<dbReference type="PANTHER" id="PTHR33050:SF7">
    <property type="entry name" value="RIBONUCLEASE H"/>
    <property type="match status" value="1"/>
</dbReference>
<organism evidence="1 2">
    <name type="scientific">Streblomastix strix</name>
    <dbReference type="NCBI Taxonomy" id="222440"/>
    <lineage>
        <taxon>Eukaryota</taxon>
        <taxon>Metamonada</taxon>
        <taxon>Preaxostyla</taxon>
        <taxon>Oxymonadida</taxon>
        <taxon>Streblomastigidae</taxon>
        <taxon>Streblomastix</taxon>
    </lineage>
</organism>
<accession>A0A5J4PZ36</accession>